<evidence type="ECO:0000313" key="4">
    <source>
        <dbReference type="Proteomes" id="UP001157353"/>
    </source>
</evidence>
<dbReference type="NCBIfam" id="NF033632">
    <property type="entry name" value="SLATT_4"/>
    <property type="match status" value="1"/>
</dbReference>
<dbReference type="Pfam" id="PF18186">
    <property type="entry name" value="SLATT_4"/>
    <property type="match status" value="1"/>
</dbReference>
<reference evidence="4" key="1">
    <citation type="journal article" date="2019" name="Int. J. Syst. Evol. Microbiol.">
        <title>The Global Catalogue of Microorganisms (GCM) 10K type strain sequencing project: providing services to taxonomists for standard genome sequencing and annotation.</title>
        <authorList>
            <consortium name="The Broad Institute Genomics Platform"/>
            <consortium name="The Broad Institute Genome Sequencing Center for Infectious Disease"/>
            <person name="Wu L."/>
            <person name="Ma J."/>
        </authorList>
    </citation>
    <scope>NUCLEOTIDE SEQUENCE [LARGE SCALE GENOMIC DNA]</scope>
    <source>
        <strain evidence="4">NBRC 103166</strain>
    </source>
</reference>
<feature type="transmembrane region" description="Helical" evidence="1">
    <location>
        <begin position="45"/>
        <end position="63"/>
    </location>
</feature>
<name>A0ABQ6DVU2_9GAMM</name>
<accession>A0ABQ6DVU2</accession>
<keyword evidence="1" id="KW-0472">Membrane</keyword>
<dbReference type="InterPro" id="IPR040811">
    <property type="entry name" value="SLATT_4"/>
</dbReference>
<sequence>MVQNSQPNMALLDQVRECYGRVVWTHKTHQKCADIIDDKNNRIKFWQIVLSAITTTGIFAAVFGKIPEVGYVSALVSLILTIINAYVKKYDLGGLSQKHSDAASSLWNIRESYFSLITDLHSSSLTDDEVRKKRDALQANLHKLYKGSPSTNVGKAYEKASKALKEGEELTFSDEEIDKFLPKTLRKTEK</sequence>
<keyword evidence="1" id="KW-0812">Transmembrane</keyword>
<organism evidence="3 4">
    <name type="scientific">Psychromonas marina</name>
    <dbReference type="NCBI Taxonomy" id="88364"/>
    <lineage>
        <taxon>Bacteria</taxon>
        <taxon>Pseudomonadati</taxon>
        <taxon>Pseudomonadota</taxon>
        <taxon>Gammaproteobacteria</taxon>
        <taxon>Alteromonadales</taxon>
        <taxon>Psychromonadaceae</taxon>
        <taxon>Psychromonas</taxon>
    </lineage>
</organism>
<evidence type="ECO:0000313" key="3">
    <source>
        <dbReference type="EMBL" id="GLS89100.1"/>
    </source>
</evidence>
<dbReference type="EMBL" id="BSPQ01000001">
    <property type="protein sequence ID" value="GLS89100.1"/>
    <property type="molecule type" value="Genomic_DNA"/>
</dbReference>
<dbReference type="RefSeq" id="WP_284202218.1">
    <property type="nucleotide sequence ID" value="NZ_BSPQ01000001.1"/>
</dbReference>
<dbReference type="Proteomes" id="UP001157353">
    <property type="component" value="Unassembled WGS sequence"/>
</dbReference>
<evidence type="ECO:0000256" key="1">
    <source>
        <dbReference type="SAM" id="Phobius"/>
    </source>
</evidence>
<gene>
    <name evidence="3" type="ORF">GCM10007916_01670</name>
</gene>
<keyword evidence="4" id="KW-1185">Reference proteome</keyword>
<keyword evidence="1" id="KW-1133">Transmembrane helix</keyword>
<comment type="caution">
    <text evidence="3">The sequence shown here is derived from an EMBL/GenBank/DDBJ whole genome shotgun (WGS) entry which is preliminary data.</text>
</comment>
<protein>
    <recommendedName>
        <fullName evidence="2">SMODS and SLOG-associating 2TM effector domain-containing protein</fullName>
    </recommendedName>
</protein>
<proteinExistence type="predicted"/>
<feature type="transmembrane region" description="Helical" evidence="1">
    <location>
        <begin position="69"/>
        <end position="87"/>
    </location>
</feature>
<feature type="domain" description="SMODS and SLOG-associating 2TM effector" evidence="2">
    <location>
        <begin position="11"/>
        <end position="176"/>
    </location>
</feature>
<evidence type="ECO:0000259" key="2">
    <source>
        <dbReference type="Pfam" id="PF18186"/>
    </source>
</evidence>